<keyword evidence="1" id="KW-0418">Kinase</keyword>
<dbReference type="OrthoDB" id="849313at2"/>
<keyword evidence="2" id="KW-1185">Reference proteome</keyword>
<reference evidence="2" key="1">
    <citation type="submission" date="2016-10" db="EMBL/GenBank/DDBJ databases">
        <authorList>
            <person name="Varghese N."/>
            <person name="Submissions S."/>
        </authorList>
    </citation>
    <scope>NUCLEOTIDE SEQUENCE [LARGE SCALE GENOMIC DNA]</scope>
    <source>
        <strain evidence="2">DSM 19315</strain>
    </source>
</reference>
<name>A0A1I2RHY4_9BACT</name>
<dbReference type="Gene3D" id="3.30.420.40">
    <property type="match status" value="2"/>
</dbReference>
<dbReference type="Proteomes" id="UP000199642">
    <property type="component" value="Unassembled WGS sequence"/>
</dbReference>
<dbReference type="InterPro" id="IPR043129">
    <property type="entry name" value="ATPase_NBD"/>
</dbReference>
<dbReference type="Pfam" id="PF00480">
    <property type="entry name" value="ROK"/>
    <property type="match status" value="1"/>
</dbReference>
<organism evidence="1 2">
    <name type="scientific">Algoriphagus hitonicola</name>
    <dbReference type="NCBI Taxonomy" id="435880"/>
    <lineage>
        <taxon>Bacteria</taxon>
        <taxon>Pseudomonadati</taxon>
        <taxon>Bacteroidota</taxon>
        <taxon>Cytophagia</taxon>
        <taxon>Cytophagales</taxon>
        <taxon>Cyclobacteriaceae</taxon>
        <taxon>Algoriphagus</taxon>
    </lineage>
</organism>
<evidence type="ECO:0000313" key="2">
    <source>
        <dbReference type="Proteomes" id="UP000199642"/>
    </source>
</evidence>
<dbReference type="STRING" id="435880.SAMN04487988_103261"/>
<evidence type="ECO:0000313" key="1">
    <source>
        <dbReference type="EMBL" id="SFG40275.1"/>
    </source>
</evidence>
<protein>
    <submittedName>
        <fullName evidence="1">Polyphosphate glucokinase</fullName>
    </submittedName>
</protein>
<dbReference type="GO" id="GO:0016301">
    <property type="term" value="F:kinase activity"/>
    <property type="evidence" value="ECO:0007669"/>
    <property type="project" value="UniProtKB-KW"/>
</dbReference>
<gene>
    <name evidence="1" type="ORF">SAMN04487988_103261</name>
</gene>
<accession>A0A1I2RHY4</accession>
<dbReference type="SUPFAM" id="SSF53067">
    <property type="entry name" value="Actin-like ATPase domain"/>
    <property type="match status" value="1"/>
</dbReference>
<dbReference type="InterPro" id="IPR000600">
    <property type="entry name" value="ROK"/>
</dbReference>
<keyword evidence="1" id="KW-0808">Transferase</keyword>
<dbReference type="AlphaFoldDB" id="A0A1I2RHY4"/>
<dbReference type="RefSeq" id="WP_092789809.1">
    <property type="nucleotide sequence ID" value="NZ_FOPC01000003.1"/>
</dbReference>
<dbReference type="EMBL" id="FOPC01000003">
    <property type="protein sequence ID" value="SFG40275.1"/>
    <property type="molecule type" value="Genomic_DNA"/>
</dbReference>
<proteinExistence type="predicted"/>
<sequence length="224" mass="24763">MKKSKNNILVIDIGGSNVKILATGQDERIKIPSGSEFTPEQMVPLVKESAADWSFDVISMGFPGVVKHNKIKSEPVNMGSGWLDFDFEKAFGCPVKILNDAAMQALGSYEGKKLLFLGLGTGLGTAMVMNQTIFPIEGGHLPYKKSTFESYIGKSYLFNSGQKRWEKHVSKAVEIFRDTFQPEDIVLGGGNSKLLTEVPEGCRLGTNQNAFKGGFRLWEEDFWV</sequence>